<evidence type="ECO:0000256" key="13">
    <source>
        <dbReference type="ARBA" id="ARBA00023157"/>
    </source>
</evidence>
<sequence length="1114" mass="126584">MTDFKYLGFILLTIFILWLPFGQASNEVYNYRQLRESDFQGIADKIHTKIRDYAKKTLQAEKIEEQLKKLNYIVKTVDGQTLETDFSAGLESVFNGKQKILENIKHKAEKAEMDYNYDQTFDEEHAYFNMRDIKTQYNENQSLVIVPKFSDNVRVNFTHSFVQVPTNVYAYKKSVLDQVTWGAELDETFEGNFKNSSGSLLYQYFGDASTGIFRIFPGNIMGVKEDEHKTDLYDCRRRVWYIQAAASAKDIVIVLDLSGSMIGNNIGIAKIAISSLIDTLQENDYFNVITINTEVKYIVPCIKYLIQATKENKEMMKRVVQNLTEAAEIVDVNKGMDEAFKILNIGPSINRTSAGCNKAIMFVTDGIEGTYAGQESFEKNNPNKDVRVFSYLVGRIKNPNEKALKKMSCENNGFFYKIETLGNIWDTVLDYIRVMSRPLIPNLKDSGRKELKPTYTPAYLDSAGFGMVMTISLSVFKKISYIHNEDPNDVRYLYEGFLGVAGTDISLKNLKDQVDQSKLGVFSRGFVINNNGFVLIHPKFRDQSGYLPVPPNVLIDELESAQDQEDTSALKKQMLKLTADDLEGGPVEFITRSTYDDGRKVYSGKTKYWYKLLPDADLVSALALDEIDNTYLAVDESTLELKAIKEKGIEALKPPVDDFDYDYWNLTKTNTSFVTIAPWNYCNLPESLHNKPLGMKFYPTVGEIYTFMSKNPTDYEKHCKDKELVTRLLAMAGVTSETVDKIWSQFQFDEDPDMIQGAFFATSSGYQKYLSYHNHTDPSPPFNRDILRTKVFETPITNPDINLFLSSSARDKTVGPVKISIMHPFWKQKNIAAVTGIEINSQLIYNYLMESAEIKMTEFSTLAICKDTENAFCGVIDEHGYIITSNQGEAYTGQFIGERLGEIVDALPFFTKIELEDAQAECPLSDEVSAANILLTPAKLIFGFITGLCKTCYWLVIQFGIVLISLFEHAQRVYAEVPKTIRVSCTKTMPFYQFDMSKIQNGKIFQETYKCEDCSDKTKDFKLIRINDTNTMLLMAEADSNCCYKKRVSMNHVKKDSTIDWCNPPEQPYRRSPAVCLNDTTSKPENAKCGSGFVEKPSILVLTIAFMLVCFVFG</sequence>
<protein>
    <recommendedName>
        <fullName evidence="17">VWFA domain-containing protein</fullName>
    </recommendedName>
</protein>
<keyword evidence="13" id="KW-1015">Disulfide bond</keyword>
<keyword evidence="7 16" id="KW-0732">Signal</keyword>
<dbReference type="GO" id="GO:0005891">
    <property type="term" value="C:voltage-gated calcium channel complex"/>
    <property type="evidence" value="ECO:0007669"/>
    <property type="project" value="TreeGrafter"/>
</dbReference>
<evidence type="ECO:0000256" key="7">
    <source>
        <dbReference type="ARBA" id="ARBA00022729"/>
    </source>
</evidence>
<keyword evidence="5" id="KW-0812">Transmembrane</keyword>
<dbReference type="GO" id="GO:0005245">
    <property type="term" value="F:voltage-gated calcium channel activity"/>
    <property type="evidence" value="ECO:0007669"/>
    <property type="project" value="TreeGrafter"/>
</dbReference>
<dbReference type="GeneID" id="136816779"/>
<evidence type="ECO:0000313" key="18">
    <source>
        <dbReference type="EnsemblMetazoa" id="CLYHEMP011805.1"/>
    </source>
</evidence>
<dbReference type="InterPro" id="IPR002035">
    <property type="entry name" value="VWF_A"/>
</dbReference>
<evidence type="ECO:0000256" key="6">
    <source>
        <dbReference type="ARBA" id="ARBA00022723"/>
    </source>
</evidence>
<feature type="domain" description="VWFA" evidence="17">
    <location>
        <begin position="250"/>
        <end position="432"/>
    </location>
</feature>
<dbReference type="InterPro" id="IPR051173">
    <property type="entry name" value="Ca_channel_alpha-2/delta"/>
</dbReference>
<dbReference type="InterPro" id="IPR013608">
    <property type="entry name" value="VWA_N"/>
</dbReference>
<evidence type="ECO:0000256" key="1">
    <source>
        <dbReference type="ARBA" id="ARBA00004479"/>
    </source>
</evidence>
<evidence type="ECO:0000313" key="19">
    <source>
        <dbReference type="Proteomes" id="UP000594262"/>
    </source>
</evidence>
<dbReference type="PANTHER" id="PTHR10166">
    <property type="entry name" value="VOLTAGE-DEPENDENT CALCIUM CHANNEL SUBUNIT ALPHA-2/DELTA-RELATED"/>
    <property type="match status" value="1"/>
</dbReference>
<evidence type="ECO:0000256" key="12">
    <source>
        <dbReference type="ARBA" id="ARBA00023136"/>
    </source>
</evidence>
<dbReference type="RefSeq" id="XP_066929201.1">
    <property type="nucleotide sequence ID" value="XM_067073100.1"/>
</dbReference>
<accession>A0A7M5VH86</accession>
<keyword evidence="10" id="KW-1133">Transmembrane helix</keyword>
<keyword evidence="14" id="KW-0325">Glycoprotein</keyword>
<dbReference type="SMART" id="SM00327">
    <property type="entry name" value="VWA"/>
    <property type="match status" value="1"/>
</dbReference>
<evidence type="ECO:0000256" key="11">
    <source>
        <dbReference type="ARBA" id="ARBA00023065"/>
    </source>
</evidence>
<dbReference type="Pfam" id="PF08473">
    <property type="entry name" value="VGCC_alpha2"/>
    <property type="match status" value="1"/>
</dbReference>
<comment type="subcellular location">
    <subcellularLocation>
        <location evidence="1">Membrane</location>
        <topology evidence="1">Single-pass type I membrane protein</topology>
    </subcellularLocation>
</comment>
<dbReference type="PROSITE" id="PS50234">
    <property type="entry name" value="VWFA"/>
    <property type="match status" value="1"/>
</dbReference>
<keyword evidence="9" id="KW-0851">Voltage-gated channel</keyword>
<dbReference type="InterPro" id="IPR036465">
    <property type="entry name" value="vWFA_dom_sf"/>
</dbReference>
<evidence type="ECO:0000256" key="8">
    <source>
        <dbReference type="ARBA" id="ARBA00022837"/>
    </source>
</evidence>
<evidence type="ECO:0000256" key="16">
    <source>
        <dbReference type="SAM" id="SignalP"/>
    </source>
</evidence>
<feature type="chain" id="PRO_5029543607" description="VWFA domain-containing protein" evidence="16">
    <location>
        <begin position="25"/>
        <end position="1114"/>
    </location>
</feature>
<dbReference type="PANTHER" id="PTHR10166:SF37">
    <property type="entry name" value="STOLID, ISOFORM H"/>
    <property type="match status" value="1"/>
</dbReference>
<dbReference type="Gene3D" id="3.40.50.410">
    <property type="entry name" value="von Willebrand factor, type A domain"/>
    <property type="match status" value="1"/>
</dbReference>
<dbReference type="AlphaFoldDB" id="A0A7M5VH86"/>
<dbReference type="EnsemblMetazoa" id="CLYHEMT011805.1">
    <property type="protein sequence ID" value="CLYHEMP011805.1"/>
    <property type="gene ID" value="CLYHEMG011805"/>
</dbReference>
<dbReference type="OrthoDB" id="6021907at2759"/>
<keyword evidence="4" id="KW-0107">Calcium channel</keyword>
<dbReference type="Gene3D" id="3.30.450.20">
    <property type="entry name" value="PAS domain"/>
    <property type="match status" value="1"/>
</dbReference>
<keyword evidence="15" id="KW-0407">Ion channel</keyword>
<evidence type="ECO:0000256" key="9">
    <source>
        <dbReference type="ARBA" id="ARBA00022882"/>
    </source>
</evidence>
<dbReference type="Pfam" id="PF08399">
    <property type="entry name" value="VWA_N"/>
    <property type="match status" value="1"/>
</dbReference>
<evidence type="ECO:0000256" key="2">
    <source>
        <dbReference type="ARBA" id="ARBA00022448"/>
    </source>
</evidence>
<name>A0A7M5VH86_9CNID</name>
<reference evidence="18" key="1">
    <citation type="submission" date="2021-01" db="UniProtKB">
        <authorList>
            <consortium name="EnsemblMetazoa"/>
        </authorList>
    </citation>
    <scope>IDENTIFICATION</scope>
</reference>
<evidence type="ECO:0000256" key="14">
    <source>
        <dbReference type="ARBA" id="ARBA00023180"/>
    </source>
</evidence>
<evidence type="ECO:0000256" key="5">
    <source>
        <dbReference type="ARBA" id="ARBA00022692"/>
    </source>
</evidence>
<evidence type="ECO:0000256" key="4">
    <source>
        <dbReference type="ARBA" id="ARBA00022673"/>
    </source>
</evidence>
<dbReference type="Pfam" id="PF00092">
    <property type="entry name" value="VWA"/>
    <property type="match status" value="1"/>
</dbReference>
<dbReference type="Proteomes" id="UP000594262">
    <property type="component" value="Unplaced"/>
</dbReference>
<dbReference type="InterPro" id="IPR013680">
    <property type="entry name" value="VDCC_a2/dsu"/>
</dbReference>
<evidence type="ECO:0000256" key="3">
    <source>
        <dbReference type="ARBA" id="ARBA00022568"/>
    </source>
</evidence>
<keyword evidence="3" id="KW-0109">Calcium transport</keyword>
<keyword evidence="8" id="KW-0106">Calcium</keyword>
<dbReference type="GO" id="GO:0046872">
    <property type="term" value="F:metal ion binding"/>
    <property type="evidence" value="ECO:0007669"/>
    <property type="project" value="UniProtKB-KW"/>
</dbReference>
<keyword evidence="6" id="KW-0479">Metal-binding</keyword>
<evidence type="ECO:0000256" key="10">
    <source>
        <dbReference type="ARBA" id="ARBA00022989"/>
    </source>
</evidence>
<keyword evidence="2" id="KW-0813">Transport</keyword>
<evidence type="ECO:0000256" key="15">
    <source>
        <dbReference type="ARBA" id="ARBA00023303"/>
    </source>
</evidence>
<dbReference type="SUPFAM" id="SSF53300">
    <property type="entry name" value="vWA-like"/>
    <property type="match status" value="1"/>
</dbReference>
<proteinExistence type="predicted"/>
<keyword evidence="12" id="KW-0472">Membrane</keyword>
<keyword evidence="11" id="KW-0406">Ion transport</keyword>
<feature type="signal peptide" evidence="16">
    <location>
        <begin position="1"/>
        <end position="24"/>
    </location>
</feature>
<keyword evidence="19" id="KW-1185">Reference proteome</keyword>
<organism evidence="18 19">
    <name type="scientific">Clytia hemisphaerica</name>
    <dbReference type="NCBI Taxonomy" id="252671"/>
    <lineage>
        <taxon>Eukaryota</taxon>
        <taxon>Metazoa</taxon>
        <taxon>Cnidaria</taxon>
        <taxon>Hydrozoa</taxon>
        <taxon>Hydroidolina</taxon>
        <taxon>Leptothecata</taxon>
        <taxon>Obeliida</taxon>
        <taxon>Clytiidae</taxon>
        <taxon>Clytia</taxon>
    </lineage>
</organism>
<evidence type="ECO:0000259" key="17">
    <source>
        <dbReference type="PROSITE" id="PS50234"/>
    </source>
</evidence>